<dbReference type="EMBL" id="CM000768">
    <property type="protein sequence ID" value="KXG21967.1"/>
    <property type="molecule type" value="Genomic_DNA"/>
</dbReference>
<gene>
    <name evidence="1" type="ORF">SORBI_3009G133600</name>
</gene>
<feature type="non-terminal residue" evidence="1">
    <location>
        <position position="1"/>
    </location>
</feature>
<keyword evidence="2" id="KW-1185">Reference proteome</keyword>
<dbReference type="InParanoid" id="A0A1B6P886"/>
<dbReference type="Proteomes" id="UP000000768">
    <property type="component" value="Chromosome 9"/>
</dbReference>
<sequence length="91" mass="10079">VNLAPSSQIGGAKIPPGNLLICGSSLKFGRRWCCREVAIACRNTTSLVLVCTYTVRPICFVPYFWDIWVVLNPVPWQPYLLTSSARACECS</sequence>
<organism evidence="1 2">
    <name type="scientific">Sorghum bicolor</name>
    <name type="common">Sorghum</name>
    <name type="synonym">Sorghum vulgare</name>
    <dbReference type="NCBI Taxonomy" id="4558"/>
    <lineage>
        <taxon>Eukaryota</taxon>
        <taxon>Viridiplantae</taxon>
        <taxon>Streptophyta</taxon>
        <taxon>Embryophyta</taxon>
        <taxon>Tracheophyta</taxon>
        <taxon>Spermatophyta</taxon>
        <taxon>Magnoliopsida</taxon>
        <taxon>Liliopsida</taxon>
        <taxon>Poales</taxon>
        <taxon>Poaceae</taxon>
        <taxon>PACMAD clade</taxon>
        <taxon>Panicoideae</taxon>
        <taxon>Andropogonodae</taxon>
        <taxon>Andropogoneae</taxon>
        <taxon>Sorghinae</taxon>
        <taxon>Sorghum</taxon>
    </lineage>
</organism>
<name>A0A1B6P886_SORBI</name>
<evidence type="ECO:0000313" key="1">
    <source>
        <dbReference type="EMBL" id="KXG21967.1"/>
    </source>
</evidence>
<reference evidence="1 2" key="1">
    <citation type="journal article" date="2009" name="Nature">
        <title>The Sorghum bicolor genome and the diversification of grasses.</title>
        <authorList>
            <person name="Paterson A.H."/>
            <person name="Bowers J.E."/>
            <person name="Bruggmann R."/>
            <person name="Dubchak I."/>
            <person name="Grimwood J."/>
            <person name="Gundlach H."/>
            <person name="Haberer G."/>
            <person name="Hellsten U."/>
            <person name="Mitros T."/>
            <person name="Poliakov A."/>
            <person name="Schmutz J."/>
            <person name="Spannagl M."/>
            <person name="Tang H."/>
            <person name="Wang X."/>
            <person name="Wicker T."/>
            <person name="Bharti A.K."/>
            <person name="Chapman J."/>
            <person name="Feltus F.A."/>
            <person name="Gowik U."/>
            <person name="Grigoriev I.V."/>
            <person name="Lyons E."/>
            <person name="Maher C.A."/>
            <person name="Martis M."/>
            <person name="Narechania A."/>
            <person name="Otillar R.P."/>
            <person name="Penning B.W."/>
            <person name="Salamov A.A."/>
            <person name="Wang Y."/>
            <person name="Zhang L."/>
            <person name="Carpita N.C."/>
            <person name="Freeling M."/>
            <person name="Gingle A.R."/>
            <person name="Hash C.T."/>
            <person name="Keller B."/>
            <person name="Klein P."/>
            <person name="Kresovich S."/>
            <person name="McCann M.C."/>
            <person name="Ming R."/>
            <person name="Peterson D.G."/>
            <person name="Mehboob-ur-Rahman"/>
            <person name="Ware D."/>
            <person name="Westhoff P."/>
            <person name="Mayer K.F."/>
            <person name="Messing J."/>
            <person name="Rokhsar D.S."/>
        </authorList>
    </citation>
    <scope>NUCLEOTIDE SEQUENCE [LARGE SCALE GENOMIC DNA]</scope>
    <source>
        <strain evidence="2">cv. BTx623</strain>
    </source>
</reference>
<protein>
    <submittedName>
        <fullName evidence="1">Uncharacterized protein</fullName>
    </submittedName>
</protein>
<dbReference type="AlphaFoldDB" id="A0A1B6P886"/>
<dbReference type="Gramene" id="KXG21967">
    <property type="protein sequence ID" value="KXG21967"/>
    <property type="gene ID" value="SORBI_3009G133600"/>
</dbReference>
<feature type="non-terminal residue" evidence="1">
    <location>
        <position position="91"/>
    </location>
</feature>
<reference evidence="2" key="2">
    <citation type="journal article" date="2018" name="Plant J.">
        <title>The Sorghum bicolor reference genome: improved assembly, gene annotations, a transcriptome atlas, and signatures of genome organization.</title>
        <authorList>
            <person name="McCormick R.F."/>
            <person name="Truong S.K."/>
            <person name="Sreedasyam A."/>
            <person name="Jenkins J."/>
            <person name="Shu S."/>
            <person name="Sims D."/>
            <person name="Kennedy M."/>
            <person name="Amirebrahimi M."/>
            <person name="Weers B.D."/>
            <person name="McKinley B."/>
            <person name="Mattison A."/>
            <person name="Morishige D.T."/>
            <person name="Grimwood J."/>
            <person name="Schmutz J."/>
            <person name="Mullet J.E."/>
        </authorList>
    </citation>
    <scope>NUCLEOTIDE SEQUENCE [LARGE SCALE GENOMIC DNA]</scope>
    <source>
        <strain evidence="2">cv. BTx623</strain>
    </source>
</reference>
<proteinExistence type="predicted"/>
<accession>A0A1B6P886</accession>
<evidence type="ECO:0000313" key="2">
    <source>
        <dbReference type="Proteomes" id="UP000000768"/>
    </source>
</evidence>